<dbReference type="Pfam" id="PF12697">
    <property type="entry name" value="Abhydrolase_6"/>
    <property type="match status" value="1"/>
</dbReference>
<proteinExistence type="predicted"/>
<dbReference type="InterPro" id="IPR029058">
    <property type="entry name" value="AB_hydrolase_fold"/>
</dbReference>
<dbReference type="SUPFAM" id="SSF53474">
    <property type="entry name" value="alpha/beta-Hydrolases"/>
    <property type="match status" value="1"/>
</dbReference>
<keyword evidence="1" id="KW-0812">Transmembrane</keyword>
<gene>
    <name evidence="3" type="ORF">GFSPODELE1_LOCUS9332</name>
</gene>
<keyword evidence="1" id="KW-0472">Membrane</keyword>
<keyword evidence="1" id="KW-1133">Transmembrane helix</keyword>
<accession>A0ABP1E2M4</accession>
<feature type="domain" description="AB hydrolase-1" evidence="2">
    <location>
        <begin position="119"/>
        <end position="242"/>
    </location>
</feature>
<evidence type="ECO:0000313" key="4">
    <source>
        <dbReference type="Proteomes" id="UP001497453"/>
    </source>
</evidence>
<name>A0ABP1E2M4_9APHY</name>
<evidence type="ECO:0000259" key="2">
    <source>
        <dbReference type="Pfam" id="PF12697"/>
    </source>
</evidence>
<dbReference type="Gene3D" id="3.40.50.1820">
    <property type="entry name" value="alpha/beta hydrolase"/>
    <property type="match status" value="1"/>
</dbReference>
<evidence type="ECO:0000256" key="1">
    <source>
        <dbReference type="SAM" id="Phobius"/>
    </source>
</evidence>
<dbReference type="EMBL" id="OZ037950">
    <property type="protein sequence ID" value="CAL1713489.1"/>
    <property type="molecule type" value="Genomic_DNA"/>
</dbReference>
<dbReference type="PANTHER" id="PTHR12277:SF194">
    <property type="entry name" value="FI04476P"/>
    <property type="match status" value="1"/>
</dbReference>
<evidence type="ECO:0000313" key="3">
    <source>
        <dbReference type="EMBL" id="CAL1713489.1"/>
    </source>
</evidence>
<keyword evidence="4" id="KW-1185">Reference proteome</keyword>
<feature type="transmembrane region" description="Helical" evidence="1">
    <location>
        <begin position="15"/>
        <end position="35"/>
    </location>
</feature>
<dbReference type="Proteomes" id="UP001497453">
    <property type="component" value="Chromosome 7"/>
</dbReference>
<dbReference type="PANTHER" id="PTHR12277">
    <property type="entry name" value="ALPHA/BETA HYDROLASE DOMAIN-CONTAINING PROTEIN"/>
    <property type="match status" value="1"/>
</dbReference>
<reference evidence="4" key="1">
    <citation type="submission" date="2024-04" db="EMBL/GenBank/DDBJ databases">
        <authorList>
            <person name="Shaw F."/>
            <person name="Minotto A."/>
        </authorList>
    </citation>
    <scope>NUCLEOTIDE SEQUENCE [LARGE SCALE GENOMIC DNA]</scope>
</reference>
<dbReference type="InterPro" id="IPR000073">
    <property type="entry name" value="AB_hydrolase_1"/>
</dbReference>
<protein>
    <recommendedName>
        <fullName evidence="2">AB hydrolase-1 domain-containing protein</fullName>
    </recommendedName>
</protein>
<sequence length="395" mass="44066">MATLTNGFLSKAHRFFTYLGVFYAVGILLLGIPTIQRYVLYQHIFRWPLFTDFNIPESSGLAPGKTLNLKLSTSDNITLGAWFILSDGYYQRNFHANGPDVPPITLDVAANALRKRPTILYLHGTAGNRATPSRIHHYSRWTSRLQVNVLAVDYRGFGDSGGQPDEAGLELDAYTAFQWLVDHGSLPMDILIVGHSLGTAVASNLAKRLVQENIKPRGLSLLAPFSSLSVVVETYPLFGVPILQPLQSFSLGRKLMKRLIREEFNTLSILQELNMPIFVAHATSDVEIPHWHSQTLIEHLLNPILPPSLNIPSAPGNTLSEEAFKAYKESMAKRHEARALLVKKKEVEKFGFVEEFEVRGHKITYVETHWGAHNLVGLQEGVQDEMGQMFGLGAI</sequence>
<organism evidence="3 4">
    <name type="scientific">Somion occarium</name>
    <dbReference type="NCBI Taxonomy" id="3059160"/>
    <lineage>
        <taxon>Eukaryota</taxon>
        <taxon>Fungi</taxon>
        <taxon>Dikarya</taxon>
        <taxon>Basidiomycota</taxon>
        <taxon>Agaricomycotina</taxon>
        <taxon>Agaricomycetes</taxon>
        <taxon>Polyporales</taxon>
        <taxon>Cerrenaceae</taxon>
        <taxon>Somion</taxon>
    </lineage>
</organism>